<name>A0A1H3GMQ3_9ACTN</name>
<feature type="compositionally biased region" description="Basic and acidic residues" evidence="1">
    <location>
        <begin position="1"/>
        <end position="25"/>
    </location>
</feature>
<evidence type="ECO:0000313" key="3">
    <source>
        <dbReference type="Proteomes" id="UP000242415"/>
    </source>
</evidence>
<dbReference type="EMBL" id="FNPH01000001">
    <property type="protein sequence ID" value="SDY04387.1"/>
    <property type="molecule type" value="Genomic_DNA"/>
</dbReference>
<gene>
    <name evidence="2" type="ORF">SAMN05444365_101477</name>
</gene>
<feature type="compositionally biased region" description="Basic and acidic residues" evidence="1">
    <location>
        <begin position="47"/>
        <end position="60"/>
    </location>
</feature>
<dbReference type="AlphaFoldDB" id="A0A1H3GMQ3"/>
<sequence length="60" mass="6704">MNGVDGDRVPARDDDRPVDLTDERFGLLPEQTVDDTDLGWGDGPSSNDDRLIADRPPHWD</sequence>
<protein>
    <submittedName>
        <fullName evidence="2">Uncharacterized protein</fullName>
    </submittedName>
</protein>
<proteinExistence type="predicted"/>
<feature type="region of interest" description="Disordered" evidence="1">
    <location>
        <begin position="1"/>
        <end position="60"/>
    </location>
</feature>
<dbReference type="OrthoDB" id="4843807at2"/>
<accession>A0A1H3GMQ3</accession>
<evidence type="ECO:0000256" key="1">
    <source>
        <dbReference type="SAM" id="MobiDB-lite"/>
    </source>
</evidence>
<dbReference type="Proteomes" id="UP000242415">
    <property type="component" value="Unassembled WGS sequence"/>
</dbReference>
<reference evidence="3" key="1">
    <citation type="submission" date="2016-10" db="EMBL/GenBank/DDBJ databases">
        <authorList>
            <person name="Varghese N."/>
            <person name="Submissions S."/>
        </authorList>
    </citation>
    <scope>NUCLEOTIDE SEQUENCE [LARGE SCALE GENOMIC DNA]</scope>
    <source>
        <strain evidence="3">DSM 45245</strain>
    </source>
</reference>
<evidence type="ECO:0000313" key="2">
    <source>
        <dbReference type="EMBL" id="SDY04387.1"/>
    </source>
</evidence>
<organism evidence="2 3">
    <name type="scientific">Micromonospora pattaloongensis</name>
    <dbReference type="NCBI Taxonomy" id="405436"/>
    <lineage>
        <taxon>Bacteria</taxon>
        <taxon>Bacillati</taxon>
        <taxon>Actinomycetota</taxon>
        <taxon>Actinomycetes</taxon>
        <taxon>Micromonosporales</taxon>
        <taxon>Micromonosporaceae</taxon>
        <taxon>Micromonospora</taxon>
    </lineage>
</organism>
<dbReference type="RefSeq" id="WP_091550800.1">
    <property type="nucleotide sequence ID" value="NZ_FNPH01000001.1"/>
</dbReference>
<keyword evidence="3" id="KW-1185">Reference proteome</keyword>